<sequence length="78" mass="8346">MMNTSEMVISVIDNVPPLVGICCALALALQVGVKGWPIKLSGTLDSRLSAPKAHKIILPDLVMLSCSGEIFFHSDKSH</sequence>
<name>A0A1L9US29_ASPBC</name>
<keyword evidence="2" id="KW-1185">Reference proteome</keyword>
<organism evidence="1 2">
    <name type="scientific">Aspergillus brasiliensis (strain CBS 101740 / IMI 381727 / IBT 21946)</name>
    <dbReference type="NCBI Taxonomy" id="767769"/>
    <lineage>
        <taxon>Eukaryota</taxon>
        <taxon>Fungi</taxon>
        <taxon>Dikarya</taxon>
        <taxon>Ascomycota</taxon>
        <taxon>Pezizomycotina</taxon>
        <taxon>Eurotiomycetes</taxon>
        <taxon>Eurotiomycetidae</taxon>
        <taxon>Eurotiales</taxon>
        <taxon>Aspergillaceae</taxon>
        <taxon>Aspergillus</taxon>
        <taxon>Aspergillus subgen. Circumdati</taxon>
    </lineage>
</organism>
<protein>
    <submittedName>
        <fullName evidence="1">Uncharacterized protein</fullName>
    </submittedName>
</protein>
<dbReference type="VEuPathDB" id="FungiDB:ASPBRDRAFT_452557"/>
<dbReference type="RefSeq" id="XP_067481786.1">
    <property type="nucleotide sequence ID" value="XM_067625356.1"/>
</dbReference>
<dbReference type="Proteomes" id="UP000184499">
    <property type="component" value="Unassembled WGS sequence"/>
</dbReference>
<dbReference type="AlphaFoldDB" id="A0A1L9US29"/>
<dbReference type="EMBL" id="KV878681">
    <property type="protein sequence ID" value="OJJ74538.1"/>
    <property type="molecule type" value="Genomic_DNA"/>
</dbReference>
<accession>A0A1L9US29</accession>
<evidence type="ECO:0000313" key="2">
    <source>
        <dbReference type="Proteomes" id="UP000184499"/>
    </source>
</evidence>
<dbReference type="GeneID" id="93577844"/>
<proteinExistence type="predicted"/>
<gene>
    <name evidence="1" type="ORF">ASPBRDRAFT_452557</name>
</gene>
<reference evidence="2" key="1">
    <citation type="journal article" date="2017" name="Genome Biol.">
        <title>Comparative genomics reveals high biological diversity and specific adaptations in the industrially and medically important fungal genus Aspergillus.</title>
        <authorList>
            <person name="de Vries R.P."/>
            <person name="Riley R."/>
            <person name="Wiebenga A."/>
            <person name="Aguilar-Osorio G."/>
            <person name="Amillis S."/>
            <person name="Uchima C.A."/>
            <person name="Anderluh G."/>
            <person name="Asadollahi M."/>
            <person name="Askin M."/>
            <person name="Barry K."/>
            <person name="Battaglia E."/>
            <person name="Bayram O."/>
            <person name="Benocci T."/>
            <person name="Braus-Stromeyer S.A."/>
            <person name="Caldana C."/>
            <person name="Canovas D."/>
            <person name="Cerqueira G.C."/>
            <person name="Chen F."/>
            <person name="Chen W."/>
            <person name="Choi C."/>
            <person name="Clum A."/>
            <person name="Dos Santos R.A."/>
            <person name="Damasio A.R."/>
            <person name="Diallinas G."/>
            <person name="Emri T."/>
            <person name="Fekete E."/>
            <person name="Flipphi M."/>
            <person name="Freyberg S."/>
            <person name="Gallo A."/>
            <person name="Gournas C."/>
            <person name="Habgood R."/>
            <person name="Hainaut M."/>
            <person name="Harispe M.L."/>
            <person name="Henrissat B."/>
            <person name="Hilden K.S."/>
            <person name="Hope R."/>
            <person name="Hossain A."/>
            <person name="Karabika E."/>
            <person name="Karaffa L."/>
            <person name="Karanyi Z."/>
            <person name="Krasevec N."/>
            <person name="Kuo A."/>
            <person name="Kusch H."/>
            <person name="LaButti K."/>
            <person name="Lagendijk E.L."/>
            <person name="Lapidus A."/>
            <person name="Levasseur A."/>
            <person name="Lindquist E."/>
            <person name="Lipzen A."/>
            <person name="Logrieco A.F."/>
            <person name="MacCabe A."/>
            <person name="Maekelae M.R."/>
            <person name="Malavazi I."/>
            <person name="Melin P."/>
            <person name="Meyer V."/>
            <person name="Mielnichuk N."/>
            <person name="Miskei M."/>
            <person name="Molnar A.P."/>
            <person name="Mule G."/>
            <person name="Ngan C.Y."/>
            <person name="Orejas M."/>
            <person name="Orosz E."/>
            <person name="Ouedraogo J.P."/>
            <person name="Overkamp K.M."/>
            <person name="Park H.-S."/>
            <person name="Perrone G."/>
            <person name="Piumi F."/>
            <person name="Punt P.J."/>
            <person name="Ram A.F."/>
            <person name="Ramon A."/>
            <person name="Rauscher S."/>
            <person name="Record E."/>
            <person name="Riano-Pachon D.M."/>
            <person name="Robert V."/>
            <person name="Roehrig J."/>
            <person name="Ruller R."/>
            <person name="Salamov A."/>
            <person name="Salih N.S."/>
            <person name="Samson R.A."/>
            <person name="Sandor E."/>
            <person name="Sanguinetti M."/>
            <person name="Schuetze T."/>
            <person name="Sepcic K."/>
            <person name="Shelest E."/>
            <person name="Sherlock G."/>
            <person name="Sophianopoulou V."/>
            <person name="Squina F.M."/>
            <person name="Sun H."/>
            <person name="Susca A."/>
            <person name="Todd R.B."/>
            <person name="Tsang A."/>
            <person name="Unkles S.E."/>
            <person name="van de Wiele N."/>
            <person name="van Rossen-Uffink D."/>
            <person name="Oliveira J.V."/>
            <person name="Vesth T.C."/>
            <person name="Visser J."/>
            <person name="Yu J.-H."/>
            <person name="Zhou M."/>
            <person name="Andersen M.R."/>
            <person name="Archer D.B."/>
            <person name="Baker S.E."/>
            <person name="Benoit I."/>
            <person name="Brakhage A.A."/>
            <person name="Braus G.H."/>
            <person name="Fischer R."/>
            <person name="Frisvad J.C."/>
            <person name="Goldman G.H."/>
            <person name="Houbraken J."/>
            <person name="Oakley B."/>
            <person name="Pocsi I."/>
            <person name="Scazzocchio C."/>
            <person name="Seiboth B."/>
            <person name="vanKuyk P.A."/>
            <person name="Wortman J."/>
            <person name="Dyer P.S."/>
            <person name="Grigoriev I.V."/>
        </authorList>
    </citation>
    <scope>NUCLEOTIDE SEQUENCE [LARGE SCALE GENOMIC DNA]</scope>
    <source>
        <strain evidence="2">CBS 101740 / IMI 381727 / IBT 21946</strain>
    </source>
</reference>
<evidence type="ECO:0000313" key="1">
    <source>
        <dbReference type="EMBL" id="OJJ74538.1"/>
    </source>
</evidence>